<evidence type="ECO:0000256" key="1">
    <source>
        <dbReference type="SAM" id="MobiDB-lite"/>
    </source>
</evidence>
<proteinExistence type="predicted"/>
<dbReference type="AlphaFoldDB" id="R7S8H6"/>
<organism evidence="2 3">
    <name type="scientific">Trametes versicolor (strain FP-101664)</name>
    <name type="common">White-rot fungus</name>
    <name type="synonym">Coriolus versicolor</name>
    <dbReference type="NCBI Taxonomy" id="717944"/>
    <lineage>
        <taxon>Eukaryota</taxon>
        <taxon>Fungi</taxon>
        <taxon>Dikarya</taxon>
        <taxon>Basidiomycota</taxon>
        <taxon>Agaricomycotina</taxon>
        <taxon>Agaricomycetes</taxon>
        <taxon>Polyporales</taxon>
        <taxon>Polyporaceae</taxon>
        <taxon>Trametes</taxon>
    </lineage>
</organism>
<evidence type="ECO:0000313" key="3">
    <source>
        <dbReference type="Proteomes" id="UP000054317"/>
    </source>
</evidence>
<name>R7S8H6_TRAVS</name>
<gene>
    <name evidence="2" type="ORF">TRAVEDRAFT_53974</name>
</gene>
<reference evidence="3" key="1">
    <citation type="journal article" date="2012" name="Science">
        <title>The Paleozoic origin of enzymatic lignin decomposition reconstructed from 31 fungal genomes.</title>
        <authorList>
            <person name="Floudas D."/>
            <person name="Binder M."/>
            <person name="Riley R."/>
            <person name="Barry K."/>
            <person name="Blanchette R.A."/>
            <person name="Henrissat B."/>
            <person name="Martinez A.T."/>
            <person name="Otillar R."/>
            <person name="Spatafora J.W."/>
            <person name="Yadav J.S."/>
            <person name="Aerts A."/>
            <person name="Benoit I."/>
            <person name="Boyd A."/>
            <person name="Carlson A."/>
            <person name="Copeland A."/>
            <person name="Coutinho P.M."/>
            <person name="de Vries R.P."/>
            <person name="Ferreira P."/>
            <person name="Findley K."/>
            <person name="Foster B."/>
            <person name="Gaskell J."/>
            <person name="Glotzer D."/>
            <person name="Gorecki P."/>
            <person name="Heitman J."/>
            <person name="Hesse C."/>
            <person name="Hori C."/>
            <person name="Igarashi K."/>
            <person name="Jurgens J.A."/>
            <person name="Kallen N."/>
            <person name="Kersten P."/>
            <person name="Kohler A."/>
            <person name="Kuees U."/>
            <person name="Kumar T.K.A."/>
            <person name="Kuo A."/>
            <person name="LaButti K."/>
            <person name="Larrondo L.F."/>
            <person name="Lindquist E."/>
            <person name="Ling A."/>
            <person name="Lombard V."/>
            <person name="Lucas S."/>
            <person name="Lundell T."/>
            <person name="Martin R."/>
            <person name="McLaughlin D.J."/>
            <person name="Morgenstern I."/>
            <person name="Morin E."/>
            <person name="Murat C."/>
            <person name="Nagy L.G."/>
            <person name="Nolan M."/>
            <person name="Ohm R.A."/>
            <person name="Patyshakuliyeva A."/>
            <person name="Rokas A."/>
            <person name="Ruiz-Duenas F.J."/>
            <person name="Sabat G."/>
            <person name="Salamov A."/>
            <person name="Samejima M."/>
            <person name="Schmutz J."/>
            <person name="Slot J.C."/>
            <person name="St John F."/>
            <person name="Stenlid J."/>
            <person name="Sun H."/>
            <person name="Sun S."/>
            <person name="Syed K."/>
            <person name="Tsang A."/>
            <person name="Wiebenga A."/>
            <person name="Young D."/>
            <person name="Pisabarro A."/>
            <person name="Eastwood D.C."/>
            <person name="Martin F."/>
            <person name="Cullen D."/>
            <person name="Grigoriev I.V."/>
            <person name="Hibbett D.S."/>
        </authorList>
    </citation>
    <scope>NUCLEOTIDE SEQUENCE [LARGE SCALE GENOMIC DNA]</scope>
    <source>
        <strain evidence="3">FP-101664</strain>
    </source>
</reference>
<keyword evidence="3" id="KW-1185">Reference proteome</keyword>
<feature type="region of interest" description="Disordered" evidence="1">
    <location>
        <begin position="117"/>
        <end position="172"/>
    </location>
</feature>
<dbReference type="KEGG" id="tvs:TRAVEDRAFT_53974"/>
<dbReference type="EMBL" id="JH711797">
    <property type="protein sequence ID" value="EIW51990.1"/>
    <property type="molecule type" value="Genomic_DNA"/>
</dbReference>
<feature type="compositionally biased region" description="Basic and acidic residues" evidence="1">
    <location>
        <begin position="117"/>
        <end position="161"/>
    </location>
</feature>
<dbReference type="Proteomes" id="UP000054317">
    <property type="component" value="Unassembled WGS sequence"/>
</dbReference>
<evidence type="ECO:0000313" key="2">
    <source>
        <dbReference type="EMBL" id="EIW51990.1"/>
    </source>
</evidence>
<dbReference type="RefSeq" id="XP_008045100.1">
    <property type="nucleotide sequence ID" value="XM_008046909.1"/>
</dbReference>
<dbReference type="GeneID" id="19417277"/>
<protein>
    <submittedName>
        <fullName evidence="2">Uncharacterized protein</fullName>
    </submittedName>
</protein>
<dbReference type="OrthoDB" id="10533784at2759"/>
<sequence length="504" mass="57740">MPELNLIRQYRLVRIRGRSHYVANPRGRDIYSPELRQLCELDSLDRMPEAPHFCPKRNCQARTTFTAQLCYAEGWAGAWGYVCDLCHGIHWPWQPGPTEYVLRLIEECRHFDREEEARRKLERQAEADKRRRQREDDEARRQAKRAMREVKKRQRAVEKATRQAAQAQKAAERAQRKVADAAKVALKRRAVAERRQQVSDALRMEKGQVMLAENINNTRSTAPTINARAVANDANAASRLNMRILDVVVWATNNAVPTRTEVRVDANKPLCLGLFGHLLPDHDPQDPYPFEYWETGLQNWLPVIDDLMDLALSRDATVLLVRVDTVTRCEQFGLELHCQQQQGALDINSVSDLVEAAGRYRHQVMARGVTIHGVWIVFWRDDDLLPSSRLVPLDANASIRLDDHSDIAATMAAQARPRFEVWSHEKTEWRTCDVDAPFEVPAGTHTMLVRIANLEDMPRLGLEIDMLDAPRDIPQRGAPNPALGVHGIENGFEAWSRLYEGYEY</sequence>
<accession>R7S8H6</accession>